<dbReference type="GO" id="GO:0032357">
    <property type="term" value="F:oxidized purine DNA binding"/>
    <property type="evidence" value="ECO:0007669"/>
    <property type="project" value="TreeGrafter"/>
</dbReference>
<dbReference type="Pfam" id="PF00730">
    <property type="entry name" value="HhH-GPD"/>
    <property type="match status" value="1"/>
</dbReference>
<dbReference type="SUPFAM" id="SSF48150">
    <property type="entry name" value="DNA-glycosylase"/>
    <property type="match status" value="1"/>
</dbReference>
<evidence type="ECO:0000256" key="11">
    <source>
        <dbReference type="ARBA" id="ARBA00023014"/>
    </source>
</evidence>
<dbReference type="GO" id="GO:0006298">
    <property type="term" value="P:mismatch repair"/>
    <property type="evidence" value="ECO:0007669"/>
    <property type="project" value="TreeGrafter"/>
</dbReference>
<dbReference type="Gene3D" id="1.10.340.30">
    <property type="entry name" value="Hypothetical protein, domain 2"/>
    <property type="match status" value="1"/>
</dbReference>
<name>A0A9X2DYG3_9MICO</name>
<evidence type="ECO:0000313" key="16">
    <source>
        <dbReference type="Proteomes" id="UP001155240"/>
    </source>
</evidence>
<dbReference type="EMBL" id="JAMRYM010000067">
    <property type="protein sequence ID" value="MCM6763515.1"/>
    <property type="molecule type" value="Genomic_DNA"/>
</dbReference>
<evidence type="ECO:0000256" key="9">
    <source>
        <dbReference type="ARBA" id="ARBA00022801"/>
    </source>
</evidence>
<organism evidence="15 16">
    <name type="scientific">Rathayibacter rubneri</name>
    <dbReference type="NCBI Taxonomy" id="2950106"/>
    <lineage>
        <taxon>Bacteria</taxon>
        <taxon>Bacillati</taxon>
        <taxon>Actinomycetota</taxon>
        <taxon>Actinomycetes</taxon>
        <taxon>Micrococcales</taxon>
        <taxon>Microbacteriaceae</taxon>
        <taxon>Rathayibacter</taxon>
    </lineage>
</organism>
<keyword evidence="8" id="KW-0227">DNA damage</keyword>
<evidence type="ECO:0000256" key="1">
    <source>
        <dbReference type="ARBA" id="ARBA00000843"/>
    </source>
</evidence>
<dbReference type="InterPro" id="IPR011257">
    <property type="entry name" value="DNA_glycosylase"/>
</dbReference>
<evidence type="ECO:0000256" key="7">
    <source>
        <dbReference type="ARBA" id="ARBA00022723"/>
    </source>
</evidence>
<evidence type="ECO:0000256" key="12">
    <source>
        <dbReference type="ARBA" id="ARBA00023204"/>
    </source>
</evidence>
<dbReference type="PROSITE" id="PS01155">
    <property type="entry name" value="ENDONUCLEASE_III_2"/>
    <property type="match status" value="1"/>
</dbReference>
<dbReference type="Pfam" id="PF10576">
    <property type="entry name" value="EndIII_4Fe-2S"/>
    <property type="match status" value="1"/>
</dbReference>
<evidence type="ECO:0000256" key="2">
    <source>
        <dbReference type="ARBA" id="ARBA00001966"/>
    </source>
</evidence>
<comment type="similarity">
    <text evidence="3">Belongs to the Nth/MutY family.</text>
</comment>
<dbReference type="FunFam" id="1.10.340.30:FF:000003">
    <property type="entry name" value="A/G-specific adenine glycosylase"/>
    <property type="match status" value="1"/>
</dbReference>
<evidence type="ECO:0000256" key="3">
    <source>
        <dbReference type="ARBA" id="ARBA00008343"/>
    </source>
</evidence>
<evidence type="ECO:0000256" key="8">
    <source>
        <dbReference type="ARBA" id="ARBA00022763"/>
    </source>
</evidence>
<evidence type="ECO:0000256" key="5">
    <source>
        <dbReference type="ARBA" id="ARBA00022023"/>
    </source>
</evidence>
<evidence type="ECO:0000256" key="13">
    <source>
        <dbReference type="ARBA" id="ARBA00023295"/>
    </source>
</evidence>
<dbReference type="InterPro" id="IPR004035">
    <property type="entry name" value="Endouclease-III_FeS-bd_BS"/>
</dbReference>
<dbReference type="GO" id="GO:0035485">
    <property type="term" value="F:adenine/guanine mispair binding"/>
    <property type="evidence" value="ECO:0007669"/>
    <property type="project" value="TreeGrafter"/>
</dbReference>
<protein>
    <recommendedName>
        <fullName evidence="5">Adenine DNA glycosylase</fullName>
        <ecNumber evidence="4">3.2.2.31</ecNumber>
    </recommendedName>
</protein>
<comment type="catalytic activity">
    <reaction evidence="1">
        <text>Hydrolyzes free adenine bases from 7,8-dihydro-8-oxoguanine:adenine mismatched double-stranded DNA, leaving an apurinic site.</text>
        <dbReference type="EC" id="3.2.2.31"/>
    </reaction>
</comment>
<dbReference type="GO" id="GO:0034039">
    <property type="term" value="F:8-oxo-7,8-dihydroguanine DNA N-glycosylase activity"/>
    <property type="evidence" value="ECO:0007669"/>
    <property type="project" value="TreeGrafter"/>
</dbReference>
<dbReference type="PANTHER" id="PTHR42944">
    <property type="entry name" value="ADENINE DNA GLYCOSYLASE"/>
    <property type="match status" value="1"/>
</dbReference>
<proteinExistence type="inferred from homology"/>
<dbReference type="InterPro" id="IPR004036">
    <property type="entry name" value="Endonuclease-III-like_CS2"/>
</dbReference>
<keyword evidence="9" id="KW-0378">Hydrolase</keyword>
<evidence type="ECO:0000256" key="10">
    <source>
        <dbReference type="ARBA" id="ARBA00023004"/>
    </source>
</evidence>
<keyword evidence="6" id="KW-0004">4Fe-4S</keyword>
<dbReference type="AlphaFoldDB" id="A0A9X2DYG3"/>
<comment type="caution">
    <text evidence="15">The sequence shown here is derived from an EMBL/GenBank/DDBJ whole genome shotgun (WGS) entry which is preliminary data.</text>
</comment>
<dbReference type="RefSeq" id="WP_251946658.1">
    <property type="nucleotide sequence ID" value="NZ_JAMRYM010000067.1"/>
</dbReference>
<evidence type="ECO:0000313" key="15">
    <source>
        <dbReference type="EMBL" id="MCM6763515.1"/>
    </source>
</evidence>
<dbReference type="Proteomes" id="UP001155240">
    <property type="component" value="Unassembled WGS sequence"/>
</dbReference>
<dbReference type="PROSITE" id="PS00764">
    <property type="entry name" value="ENDONUCLEASE_III_1"/>
    <property type="match status" value="1"/>
</dbReference>
<dbReference type="GO" id="GO:0051539">
    <property type="term" value="F:4 iron, 4 sulfur cluster binding"/>
    <property type="evidence" value="ECO:0007669"/>
    <property type="project" value="UniProtKB-KW"/>
</dbReference>
<keyword evidence="16" id="KW-1185">Reference proteome</keyword>
<evidence type="ECO:0000256" key="6">
    <source>
        <dbReference type="ARBA" id="ARBA00022485"/>
    </source>
</evidence>
<dbReference type="InterPro" id="IPR003265">
    <property type="entry name" value="HhH-GPD_domain"/>
</dbReference>
<dbReference type="Pfam" id="PF00633">
    <property type="entry name" value="HHH"/>
    <property type="match status" value="1"/>
</dbReference>
<keyword evidence="11" id="KW-0411">Iron-sulfur</keyword>
<dbReference type="CDD" id="cd00056">
    <property type="entry name" value="ENDO3c"/>
    <property type="match status" value="1"/>
</dbReference>
<gene>
    <name evidence="15" type="ORF">NB037_13905</name>
</gene>
<keyword evidence="13" id="KW-0326">Glycosidase</keyword>
<dbReference type="InterPro" id="IPR003651">
    <property type="entry name" value="Endonuclease3_FeS-loop_motif"/>
</dbReference>
<dbReference type="Gene3D" id="1.10.1670.10">
    <property type="entry name" value="Helix-hairpin-Helix base-excision DNA repair enzymes (C-terminal)"/>
    <property type="match status" value="1"/>
</dbReference>
<accession>A0A9X2DYG3</accession>
<feature type="domain" description="HhH-GPD" evidence="14">
    <location>
        <begin position="38"/>
        <end position="190"/>
    </location>
</feature>
<keyword evidence="7" id="KW-0479">Metal-binding</keyword>
<dbReference type="SMART" id="SM00525">
    <property type="entry name" value="FES"/>
    <property type="match status" value="1"/>
</dbReference>
<dbReference type="InterPro" id="IPR000445">
    <property type="entry name" value="HhH_motif"/>
</dbReference>
<dbReference type="GO" id="GO:0006284">
    <property type="term" value="P:base-excision repair"/>
    <property type="evidence" value="ECO:0007669"/>
    <property type="project" value="InterPro"/>
</dbReference>
<dbReference type="SMART" id="SM00478">
    <property type="entry name" value="ENDO3c"/>
    <property type="match status" value="1"/>
</dbReference>
<dbReference type="GO" id="GO:0000701">
    <property type="term" value="F:purine-specific mismatch base pair DNA N-glycosylase activity"/>
    <property type="evidence" value="ECO:0007669"/>
    <property type="project" value="UniProtKB-EC"/>
</dbReference>
<sequence length="292" mass="31879">MPAAFAPAIVEWFRSDARDLPWRREGFPAWGTLVSEFMLQQTPVVRVIPRLDEWLRRWPTPADLAAVPSGEAVRAWQSLGYPRRALRLHACAVAIADEHGNVVPEDVDALLALPGVGDYTARAVAVFAYGRRHPVVDTNVRRVIARAVAGVGEPGPPRTKPDLEAMEALLPDDVAESAVFNAGMMELGAIVCTARSPRCEVCPIRDSCRWRAEGYPAYDGPVKARQKRFEGSDRQVRGLVLAELRASHGPVTEAEVRSLWPDAEQLDRALAGLLADGLATGTPEDGYLLPHA</sequence>
<dbReference type="GO" id="GO:0046872">
    <property type="term" value="F:metal ion binding"/>
    <property type="evidence" value="ECO:0007669"/>
    <property type="project" value="UniProtKB-KW"/>
</dbReference>
<evidence type="ECO:0000259" key="14">
    <source>
        <dbReference type="SMART" id="SM00478"/>
    </source>
</evidence>
<comment type="cofactor">
    <cofactor evidence="2">
        <name>[4Fe-4S] cluster</name>
        <dbReference type="ChEBI" id="CHEBI:49883"/>
    </cofactor>
</comment>
<keyword evidence="10" id="KW-0408">Iron</keyword>
<evidence type="ECO:0000256" key="4">
    <source>
        <dbReference type="ARBA" id="ARBA00012045"/>
    </source>
</evidence>
<dbReference type="PANTHER" id="PTHR42944:SF1">
    <property type="entry name" value="ADENINE DNA GLYCOSYLASE"/>
    <property type="match status" value="1"/>
</dbReference>
<keyword evidence="12" id="KW-0234">DNA repair</keyword>
<dbReference type="EC" id="3.2.2.31" evidence="4"/>
<dbReference type="InterPro" id="IPR023170">
    <property type="entry name" value="HhH_base_excis_C"/>
</dbReference>
<reference evidence="15" key="1">
    <citation type="submission" date="2022-06" db="EMBL/GenBank/DDBJ databases">
        <title>Whole genome shotgun sequencing (WGS) of Rathayibacter sp. ZW T2_19, isolated from stored onions (Allium cepa).</title>
        <authorList>
            <person name="Stoll D.A."/>
            <person name="Huch M."/>
        </authorList>
    </citation>
    <scope>NUCLEOTIDE SEQUENCE</scope>
    <source>
        <strain evidence="15">ZW T2_19</strain>
    </source>
</reference>
<dbReference type="InterPro" id="IPR044298">
    <property type="entry name" value="MIG/MutY"/>
</dbReference>